<reference evidence="13 14" key="1">
    <citation type="journal article" date="2013" name="Genome Biol.">
        <title>Genome of Acanthamoeba castellanii highlights extensive lateral gene transfer and early evolution of tyrosine kinase signaling.</title>
        <authorList>
            <person name="Clarke M."/>
            <person name="Lohan A.J."/>
            <person name="Liu B."/>
            <person name="Lagkouvardos I."/>
            <person name="Roy S."/>
            <person name="Zafar N."/>
            <person name="Bertelli C."/>
            <person name="Schilde C."/>
            <person name="Kianianmomeni A."/>
            <person name="Burglin T.R."/>
            <person name="Frech C."/>
            <person name="Turcotte B."/>
            <person name="Kopec K.O."/>
            <person name="Synnott J.M."/>
            <person name="Choo C."/>
            <person name="Paponov I."/>
            <person name="Finkler A."/>
            <person name="Soon Heng Tan C."/>
            <person name="Hutchins A.P."/>
            <person name="Weinmeier T."/>
            <person name="Rattei T."/>
            <person name="Chu J.S."/>
            <person name="Gimenez G."/>
            <person name="Irimia M."/>
            <person name="Rigden D.J."/>
            <person name="Fitzpatrick D.A."/>
            <person name="Lorenzo-Morales J."/>
            <person name="Bateman A."/>
            <person name="Chiu C.H."/>
            <person name="Tang P."/>
            <person name="Hegemann P."/>
            <person name="Fromm H."/>
            <person name="Raoult D."/>
            <person name="Greub G."/>
            <person name="Miranda-Saavedra D."/>
            <person name="Chen N."/>
            <person name="Nash P."/>
            <person name="Ginger M.L."/>
            <person name="Horn M."/>
            <person name="Schaap P."/>
            <person name="Caler L."/>
            <person name="Loftus B."/>
        </authorList>
    </citation>
    <scope>NUCLEOTIDE SEQUENCE [LARGE SCALE GENOMIC DNA]</scope>
    <source>
        <strain evidence="13 14">Neff</strain>
    </source>
</reference>
<feature type="region of interest" description="Disordered" evidence="10">
    <location>
        <begin position="619"/>
        <end position="644"/>
    </location>
</feature>
<organism evidence="13 14">
    <name type="scientific">Acanthamoeba castellanii (strain ATCC 30010 / Neff)</name>
    <dbReference type="NCBI Taxonomy" id="1257118"/>
    <lineage>
        <taxon>Eukaryota</taxon>
        <taxon>Amoebozoa</taxon>
        <taxon>Discosea</taxon>
        <taxon>Longamoebia</taxon>
        <taxon>Centramoebida</taxon>
        <taxon>Acanthamoebidae</taxon>
        <taxon>Acanthamoeba</taxon>
    </lineage>
</organism>
<dbReference type="GO" id="GO:0003713">
    <property type="term" value="F:transcription coactivator activity"/>
    <property type="evidence" value="ECO:0007669"/>
    <property type="project" value="TreeGrafter"/>
</dbReference>
<evidence type="ECO:0000256" key="7">
    <source>
        <dbReference type="ARBA" id="ARBA00023163"/>
    </source>
</evidence>
<comment type="subunit">
    <text evidence="9">Component of the Mediator complex.</text>
</comment>
<evidence type="ECO:0000256" key="4">
    <source>
        <dbReference type="ARBA" id="ARBA00022491"/>
    </source>
</evidence>
<evidence type="ECO:0000256" key="9">
    <source>
        <dbReference type="RuleBase" id="RU364134"/>
    </source>
</evidence>
<keyword evidence="4 9" id="KW-0678">Repressor</keyword>
<keyword evidence="6 9" id="KW-0010">Activator</keyword>
<dbReference type="InterPro" id="IPR041285">
    <property type="entry name" value="MID_MedPIWI"/>
</dbReference>
<evidence type="ECO:0000313" key="14">
    <source>
        <dbReference type="Proteomes" id="UP000011083"/>
    </source>
</evidence>
<dbReference type="PANTHER" id="PTHR48249:SF3">
    <property type="entry name" value="MEDIATOR OF RNA POLYMERASE II TRANSCRIPTION SUBUNIT 13"/>
    <property type="match status" value="1"/>
</dbReference>
<dbReference type="RefSeq" id="XP_004334925.1">
    <property type="nucleotide sequence ID" value="XM_004334877.1"/>
</dbReference>
<dbReference type="EMBL" id="KB008103">
    <property type="protein sequence ID" value="ELR12912.1"/>
    <property type="molecule type" value="Genomic_DNA"/>
</dbReference>
<protein>
    <recommendedName>
        <fullName evidence="3 9">Mediator of RNA polymerase II transcription subunit 13</fullName>
    </recommendedName>
</protein>
<keyword evidence="8 9" id="KW-0539">Nucleus</keyword>
<feature type="region of interest" description="Disordered" evidence="10">
    <location>
        <begin position="275"/>
        <end position="297"/>
    </location>
</feature>
<dbReference type="InterPro" id="IPR009401">
    <property type="entry name" value="Med13_C"/>
</dbReference>
<accession>L8GIT2</accession>
<evidence type="ECO:0000256" key="5">
    <source>
        <dbReference type="ARBA" id="ARBA00023015"/>
    </source>
</evidence>
<feature type="domain" description="MID" evidence="12">
    <location>
        <begin position="853"/>
        <end position="1015"/>
    </location>
</feature>
<feature type="compositionally biased region" description="Low complexity" evidence="10">
    <location>
        <begin position="1158"/>
        <end position="1169"/>
    </location>
</feature>
<feature type="region of interest" description="Disordered" evidence="10">
    <location>
        <begin position="512"/>
        <end position="542"/>
    </location>
</feature>
<sequence>MPVLTNIFLVERRGEGRRELEWRRWTGPADALQAALAVLLAAGFPALFEHHSEEDVAASMLVAGENDDGGGDDDDGVQLPTSITVPRLWVFGAPTLLEGFLHHAMLHPFVSLQEDERGMWGGDSDDQATERLVVSLQRLLEGRLVTKGFERTEDGFVCPSLLPARRDGASAASSAIVCRIEAFSYGDRLGFYCSVGVRAAARSLNLRSSSPEDFLAQVLIDQLGFNASASEEYFLPDAMDMEGAGLDSLEDRLAGKRTRATDASLLSPFADVVGDSRSAKRSRPQEPSPLGGPLYASPTGGILSPAVTTASPLPDAAALVKDEPAAAAAAPVPVPPPAAAATKAGKEDDAWYLLNDDSNDIDIDFESLIRSLSTEDSANAAAAAAAAVAAAAIMPPEPAVKPEPMATVMAPGALASPFDQFADAGAAAARDATAAAAAALLEGGGPEDAMILTGISMSSSAPSPLAAAATTPTSISEADVIASLEEPSSTQPDQAGERLLLHVWPTGYSPLPIPPTPPNARYSYRPTSQLSPSARVDSPSPAPPLSFRWWKRISESSSSSSSSSAITSSSTPSTSATTATAAAATWSAAASAALSSTPLLKSEVDDLLSPKMHRIKSNGFVSSSSTSLSEADEAEPKARLTEEIDDIGPELDALIVREVVMQQCSSTFDMLFLGISPSGLSLLDDSGGSVGSGSGGGPSTAWFMPTPANNASSALRRSSGGDADTTLDGAEVDPLFALVQQYSKDRAVAAQARSQLTAEGLMHALATVGQALNGHTQHQLQHHAVEADSFATGGLSVVGPLSLAQWNQEERAELEELAPPSLVVGFRDEWLNIPPTAIRLWEKALLEPYAPRKNVAFYALVPNDPLMSRALPGFLRDLTAAYQTANLGAHEPAIEDNIRWVELSDVEAAMRSYRKAAKDLAQELLRQWRSGSYQTQAEGSVVVYVVDPGPLAPAGAAPTAPQELLRCAVPLLRAAKDLPHLNIAFQILPTALLLEPWTGPSLRDLAFSVFSKCRRMSSPHSSEKLYEPVYVLAAPEPDASTTFVLHVPLLVIATLTDARGEMRQSLYLDSTHALAQLWQCALMAIARVSATWRIVIGKLGQLAAAEAQEWEGLVASWRAGGSRAGRARVASVAVVQVTPHPHLHLLPALGSDLLPDLSASASQGSSSQGGSDGDPPVEVSTHAHRSLELELFDAWRTSSSLHLGNSYLLPRPPPAPGSVGALADPTAAAPMASVALLNPSLSQFHVRWAADTATLVISLVALTDLQWSGEPQQHQAEAVLREVGRDYHRLSWLTLSSATGRRLSPLPLHFLAPAASSSSSSSSPSCVS</sequence>
<dbReference type="GeneID" id="14913633"/>
<evidence type="ECO:0000256" key="2">
    <source>
        <dbReference type="ARBA" id="ARBA00009354"/>
    </source>
</evidence>
<dbReference type="GO" id="GO:0016592">
    <property type="term" value="C:mediator complex"/>
    <property type="evidence" value="ECO:0007669"/>
    <property type="project" value="InterPro"/>
</dbReference>
<dbReference type="KEGG" id="acan:ACA1_095620"/>
<dbReference type="Pfam" id="PF18296">
    <property type="entry name" value="MID_MedPIWI"/>
    <property type="match status" value="1"/>
</dbReference>
<comment type="similarity">
    <text evidence="2 9">Belongs to the Mediator complex subunit 13 family.</text>
</comment>
<evidence type="ECO:0000256" key="10">
    <source>
        <dbReference type="SAM" id="MobiDB-lite"/>
    </source>
</evidence>
<evidence type="ECO:0000259" key="12">
    <source>
        <dbReference type="Pfam" id="PF18296"/>
    </source>
</evidence>
<keyword evidence="7 9" id="KW-0804">Transcription</keyword>
<comment type="subcellular location">
    <subcellularLocation>
        <location evidence="1 9">Nucleus</location>
    </subcellularLocation>
</comment>
<keyword evidence="14" id="KW-1185">Reference proteome</keyword>
<dbReference type="VEuPathDB" id="AmoebaDB:ACA1_095620"/>
<dbReference type="Pfam" id="PF06333">
    <property type="entry name" value="Med13_C"/>
    <property type="match status" value="1"/>
</dbReference>
<evidence type="ECO:0000256" key="1">
    <source>
        <dbReference type="ARBA" id="ARBA00004123"/>
    </source>
</evidence>
<dbReference type="OrthoDB" id="103819at2759"/>
<dbReference type="InterPro" id="IPR051139">
    <property type="entry name" value="Mediator_complx_sub13"/>
</dbReference>
<feature type="region of interest" description="Disordered" evidence="10">
    <location>
        <begin position="1158"/>
        <end position="1180"/>
    </location>
</feature>
<dbReference type="Proteomes" id="UP000011083">
    <property type="component" value="Unassembled WGS sequence"/>
</dbReference>
<name>L8GIT2_ACACF</name>
<evidence type="ECO:0000259" key="11">
    <source>
        <dbReference type="Pfam" id="PF06333"/>
    </source>
</evidence>
<feature type="domain" description="Mediator complex subunit Med13 C-terminal" evidence="11">
    <location>
        <begin position="1052"/>
        <end position="1311"/>
    </location>
</feature>
<proteinExistence type="inferred from homology"/>
<evidence type="ECO:0000256" key="3">
    <source>
        <dbReference type="ARBA" id="ARBA00019618"/>
    </source>
</evidence>
<evidence type="ECO:0000256" key="6">
    <source>
        <dbReference type="ARBA" id="ARBA00023159"/>
    </source>
</evidence>
<dbReference type="STRING" id="1257118.L8GIT2"/>
<comment type="function">
    <text evidence="9">Component of the Mediator complex, a coactivator involved in regulated transcription of nearly all RNA polymerase II-dependent genes. Mediator functions as a bridge to convey information from gene-specific regulatory proteins to the basal RNA polymerase II transcription machinery. Mediator is recruited to promoters by direct interactions with regulatory proteins and serves as a scaffold for the assembly of a functional preinitiation complex with RNA polymerase II and the general transcription factors.</text>
</comment>
<dbReference type="PANTHER" id="PTHR48249">
    <property type="entry name" value="MEDIATOR OF RNA POLYMERASE II TRANSCRIPTION SUBUNIT 13"/>
    <property type="match status" value="1"/>
</dbReference>
<evidence type="ECO:0000313" key="13">
    <source>
        <dbReference type="EMBL" id="ELR12912.1"/>
    </source>
</evidence>
<keyword evidence="5 9" id="KW-0805">Transcription regulation</keyword>
<dbReference type="GO" id="GO:0045944">
    <property type="term" value="P:positive regulation of transcription by RNA polymerase II"/>
    <property type="evidence" value="ECO:0007669"/>
    <property type="project" value="TreeGrafter"/>
</dbReference>
<gene>
    <name evidence="13" type="ORF">ACA1_095620</name>
</gene>
<evidence type="ECO:0000256" key="8">
    <source>
        <dbReference type="ARBA" id="ARBA00023242"/>
    </source>
</evidence>